<dbReference type="InterPro" id="IPR012373">
    <property type="entry name" value="Ferrdict_sens_TM"/>
</dbReference>
<dbReference type="Pfam" id="PF16220">
    <property type="entry name" value="DUF4880"/>
    <property type="match status" value="1"/>
</dbReference>
<dbReference type="InterPro" id="IPR006860">
    <property type="entry name" value="FecR"/>
</dbReference>
<dbReference type="Pfam" id="PF04773">
    <property type="entry name" value="FecR"/>
    <property type="match status" value="1"/>
</dbReference>
<name>A0A261UI61_9BORD</name>
<gene>
    <name evidence="3" type="ORF">CAL28_18335</name>
</gene>
<dbReference type="EMBL" id="NEVS01000004">
    <property type="protein sequence ID" value="OZI61285.1"/>
    <property type="molecule type" value="Genomic_DNA"/>
</dbReference>
<dbReference type="RefSeq" id="WP_094842690.1">
    <property type="nucleotide sequence ID" value="NZ_NEVS01000004.1"/>
</dbReference>
<feature type="domain" description="FecR protein" evidence="1">
    <location>
        <begin position="140"/>
        <end position="230"/>
    </location>
</feature>
<proteinExistence type="predicted"/>
<dbReference type="PANTHER" id="PTHR30273">
    <property type="entry name" value="PERIPLASMIC SIGNAL SENSOR AND SIGMA FACTOR ACTIVATOR FECR-RELATED"/>
    <property type="match status" value="1"/>
</dbReference>
<evidence type="ECO:0000259" key="2">
    <source>
        <dbReference type="Pfam" id="PF16220"/>
    </source>
</evidence>
<sequence length="345" mass="37562">MDQDATPDKSTPVADQVVNWLLLLRSGRASQSDYADFLAWRAENPMHESAWQQLTSALGSSFGRLSDFYPIGFSTSNSRPVLTPALAAYRSTPISPPRALPANPARRRFIAGGTAAVTAVVVGSVVLNEIYPLHNLTADAATATGERRLYRLSDGSQMLLDARSRVQLDFAGPQRNVRLLEGAITVSVAHDPNRPFIVTTEQGTVRALGTRFMVRQQARRSLVVVHEHEVEVQTLEKARGVIGAGMGARFDDARVDPPRAELLADAAWETGWIAVRNRPLADVIAALRPYRSGILRISMAAGGLPVTGQFPLDDTDATLDTLEQSMPVTVRRYTPWLVSIDVAQA</sequence>
<reference evidence="4" key="1">
    <citation type="submission" date="2017-05" db="EMBL/GenBank/DDBJ databases">
        <title>Complete and WGS of Bordetella genogroups.</title>
        <authorList>
            <person name="Spilker T."/>
            <person name="Lipuma J."/>
        </authorList>
    </citation>
    <scope>NUCLEOTIDE SEQUENCE [LARGE SCALE GENOMIC DNA]</scope>
    <source>
        <strain evidence="4">AU8856</strain>
    </source>
</reference>
<keyword evidence="4" id="KW-1185">Reference proteome</keyword>
<dbReference type="OrthoDB" id="1100567at2"/>
<dbReference type="AlphaFoldDB" id="A0A261UI61"/>
<comment type="caution">
    <text evidence="3">The sequence shown here is derived from an EMBL/GenBank/DDBJ whole genome shotgun (WGS) entry which is preliminary data.</text>
</comment>
<evidence type="ECO:0000313" key="3">
    <source>
        <dbReference type="EMBL" id="OZI61285.1"/>
    </source>
</evidence>
<accession>A0A261UI61</accession>
<dbReference type="InterPro" id="IPR032623">
    <property type="entry name" value="FecR_N"/>
</dbReference>
<evidence type="ECO:0000259" key="1">
    <source>
        <dbReference type="Pfam" id="PF04773"/>
    </source>
</evidence>
<dbReference type="Gene3D" id="2.60.120.1440">
    <property type="match status" value="1"/>
</dbReference>
<dbReference type="Proteomes" id="UP000215767">
    <property type="component" value="Unassembled WGS sequence"/>
</dbReference>
<protein>
    <submittedName>
        <fullName evidence="3">Iron dicitrate transport regulator FecR</fullName>
    </submittedName>
</protein>
<dbReference type="PANTHER" id="PTHR30273:SF2">
    <property type="entry name" value="PROTEIN FECR"/>
    <property type="match status" value="1"/>
</dbReference>
<dbReference type="PIRSF" id="PIRSF018266">
    <property type="entry name" value="FecR"/>
    <property type="match status" value="1"/>
</dbReference>
<dbReference type="GO" id="GO:0016989">
    <property type="term" value="F:sigma factor antagonist activity"/>
    <property type="evidence" value="ECO:0007669"/>
    <property type="project" value="TreeGrafter"/>
</dbReference>
<evidence type="ECO:0000313" key="4">
    <source>
        <dbReference type="Proteomes" id="UP000215767"/>
    </source>
</evidence>
<organism evidence="3 4">
    <name type="scientific">Bordetella genomosp. 11</name>
    <dbReference type="NCBI Taxonomy" id="1416808"/>
    <lineage>
        <taxon>Bacteria</taxon>
        <taxon>Pseudomonadati</taxon>
        <taxon>Pseudomonadota</taxon>
        <taxon>Betaproteobacteria</taxon>
        <taxon>Burkholderiales</taxon>
        <taxon>Alcaligenaceae</taxon>
        <taxon>Bordetella</taxon>
    </lineage>
</organism>
<feature type="domain" description="FecR N-terminal" evidence="2">
    <location>
        <begin position="15"/>
        <end position="54"/>
    </location>
</feature>